<dbReference type="InterPro" id="IPR050297">
    <property type="entry name" value="LipidA_mod_glycosyltrf_83"/>
</dbReference>
<name>A0A1F5ITL8_9BACT</name>
<dbReference type="AlphaFoldDB" id="A0A1F5ITL8"/>
<evidence type="ECO:0000256" key="2">
    <source>
        <dbReference type="ARBA" id="ARBA00022475"/>
    </source>
</evidence>
<dbReference type="Proteomes" id="UP000176336">
    <property type="component" value="Unassembled WGS sequence"/>
</dbReference>
<feature type="transmembrane region" description="Helical" evidence="8">
    <location>
        <begin position="105"/>
        <end position="124"/>
    </location>
</feature>
<dbReference type="PANTHER" id="PTHR33908:SF11">
    <property type="entry name" value="MEMBRANE PROTEIN"/>
    <property type="match status" value="1"/>
</dbReference>
<keyword evidence="3" id="KW-0328">Glycosyltransferase</keyword>
<comment type="caution">
    <text evidence="9">The sequence shown here is derived from an EMBL/GenBank/DDBJ whole genome shotgun (WGS) entry which is preliminary data.</text>
</comment>
<dbReference type="PANTHER" id="PTHR33908">
    <property type="entry name" value="MANNOSYLTRANSFERASE YKCB-RELATED"/>
    <property type="match status" value="1"/>
</dbReference>
<gene>
    <name evidence="9" type="ORF">A2871_03595</name>
</gene>
<evidence type="ECO:0000256" key="6">
    <source>
        <dbReference type="ARBA" id="ARBA00022989"/>
    </source>
</evidence>
<comment type="subcellular location">
    <subcellularLocation>
        <location evidence="1">Cell membrane</location>
        <topology evidence="1">Multi-pass membrane protein</topology>
    </subcellularLocation>
</comment>
<reference evidence="9 10" key="1">
    <citation type="journal article" date="2016" name="Nat. Commun.">
        <title>Thousands of microbial genomes shed light on interconnected biogeochemical processes in an aquifer system.</title>
        <authorList>
            <person name="Anantharaman K."/>
            <person name="Brown C.T."/>
            <person name="Hug L.A."/>
            <person name="Sharon I."/>
            <person name="Castelle C.J."/>
            <person name="Probst A.J."/>
            <person name="Thomas B.C."/>
            <person name="Singh A."/>
            <person name="Wilkins M.J."/>
            <person name="Karaoz U."/>
            <person name="Brodie E.L."/>
            <person name="Williams K.H."/>
            <person name="Hubbard S.S."/>
            <person name="Banfield J.F."/>
        </authorList>
    </citation>
    <scope>NUCLEOTIDE SEQUENCE [LARGE SCALE GENOMIC DNA]</scope>
</reference>
<keyword evidence="7 8" id="KW-0472">Membrane</keyword>
<organism evidence="9 10">
    <name type="scientific">Candidatus Daviesbacteria bacterium RIFCSPHIGHO2_01_FULL_41_23</name>
    <dbReference type="NCBI Taxonomy" id="1797764"/>
    <lineage>
        <taxon>Bacteria</taxon>
        <taxon>Candidatus Daviesiibacteriota</taxon>
    </lineage>
</organism>
<feature type="transmembrane region" description="Helical" evidence="8">
    <location>
        <begin position="6"/>
        <end position="27"/>
    </location>
</feature>
<keyword evidence="5 8" id="KW-0812">Transmembrane</keyword>
<proteinExistence type="predicted"/>
<evidence type="ECO:0000256" key="7">
    <source>
        <dbReference type="ARBA" id="ARBA00023136"/>
    </source>
</evidence>
<dbReference type="GO" id="GO:0009103">
    <property type="term" value="P:lipopolysaccharide biosynthetic process"/>
    <property type="evidence" value="ECO:0007669"/>
    <property type="project" value="UniProtKB-ARBA"/>
</dbReference>
<dbReference type="GO" id="GO:0016763">
    <property type="term" value="F:pentosyltransferase activity"/>
    <property type="evidence" value="ECO:0007669"/>
    <property type="project" value="TreeGrafter"/>
</dbReference>
<feature type="transmembrane region" description="Helical" evidence="8">
    <location>
        <begin position="196"/>
        <end position="220"/>
    </location>
</feature>
<feature type="transmembrane region" description="Helical" evidence="8">
    <location>
        <begin position="366"/>
        <end position="384"/>
    </location>
</feature>
<evidence type="ECO:0000256" key="4">
    <source>
        <dbReference type="ARBA" id="ARBA00022679"/>
    </source>
</evidence>
<evidence type="ECO:0000256" key="1">
    <source>
        <dbReference type="ARBA" id="ARBA00004651"/>
    </source>
</evidence>
<evidence type="ECO:0000256" key="3">
    <source>
        <dbReference type="ARBA" id="ARBA00022676"/>
    </source>
</evidence>
<evidence type="ECO:0000313" key="10">
    <source>
        <dbReference type="Proteomes" id="UP000176336"/>
    </source>
</evidence>
<dbReference type="GO" id="GO:0005886">
    <property type="term" value="C:plasma membrane"/>
    <property type="evidence" value="ECO:0007669"/>
    <property type="project" value="UniProtKB-SubCell"/>
</dbReference>
<evidence type="ECO:0000313" key="9">
    <source>
        <dbReference type="EMBL" id="OGE19715.1"/>
    </source>
</evidence>
<keyword evidence="2" id="KW-1003">Cell membrane</keyword>
<evidence type="ECO:0000256" key="8">
    <source>
        <dbReference type="SAM" id="Phobius"/>
    </source>
</evidence>
<feature type="transmembrane region" description="Helical" evidence="8">
    <location>
        <begin position="310"/>
        <end position="329"/>
    </location>
</feature>
<keyword evidence="6 8" id="KW-1133">Transmembrane helix</keyword>
<feature type="transmembrane region" description="Helical" evidence="8">
    <location>
        <begin position="284"/>
        <end position="303"/>
    </location>
</feature>
<feature type="transmembrane region" description="Helical" evidence="8">
    <location>
        <begin position="159"/>
        <end position="176"/>
    </location>
</feature>
<sequence>MKIFKIFANQYFWVLLIILIGLLVRLYKIDSPIADWHSWRQADTAAVTRNFIKEGLNLFFPKYDDMSGSAEMPIVNPARFRFVEFPVYNISVYPFYFFFGVSDMYSRLVSVLFSLGSIAFLFFLCKRYLGVFSSLITVAIYAVLPFNVFFSRTTLPEPTFLFFSLGMMVFVDRWIWPACNASRSDAGREVCGILGFIFTAIAFLIKPWAIFFFLPLLYSVHKKGIKGFWKKFVIFSFFALLPFLFWRLWILQEPQGIPASNWLLNGDGIRFRPAFWWWLISERISREILGATGFVLFTIGVLIKPKSGNYFMHTWLLTMILYFSVFATGNVRHNYYQYIFVPVAAIFFSQGFLGLIKGIPGFLPRFWTIILGLLFLPLSFYFSWTQVKEFYKINNPVIIEAGKMADKILPKDAQVVAPYNGDTAFLYQTNRSGWPVTALPLAELVADYGATHFVSTARDDKTNWVLRHFQVLEDNPKFIIADLTKITIPLNGDPEP</sequence>
<accession>A0A1F5ITL8</accession>
<protein>
    <submittedName>
        <fullName evidence="9">Uncharacterized protein</fullName>
    </submittedName>
</protein>
<feature type="transmembrane region" description="Helical" evidence="8">
    <location>
        <begin position="130"/>
        <end position="150"/>
    </location>
</feature>
<feature type="transmembrane region" description="Helical" evidence="8">
    <location>
        <begin position="335"/>
        <end position="354"/>
    </location>
</feature>
<evidence type="ECO:0000256" key="5">
    <source>
        <dbReference type="ARBA" id="ARBA00022692"/>
    </source>
</evidence>
<keyword evidence="4" id="KW-0808">Transferase</keyword>
<feature type="transmembrane region" description="Helical" evidence="8">
    <location>
        <begin position="232"/>
        <end position="250"/>
    </location>
</feature>
<dbReference type="EMBL" id="MFCR01000002">
    <property type="protein sequence ID" value="OGE19715.1"/>
    <property type="molecule type" value="Genomic_DNA"/>
</dbReference>